<dbReference type="OrthoDB" id="78296at2759"/>
<feature type="transmembrane region" description="Helical" evidence="7">
    <location>
        <begin position="241"/>
        <end position="259"/>
    </location>
</feature>
<protein>
    <submittedName>
        <fullName evidence="9">Probable manganese transporter</fullName>
    </submittedName>
</protein>
<dbReference type="HOGENOM" id="CLU_654471_0_0_1"/>
<feature type="compositionally biased region" description="Polar residues" evidence="6">
    <location>
        <begin position="86"/>
        <end position="95"/>
    </location>
</feature>
<name>M1VER5_CYAM1</name>
<accession>M1VER5</accession>
<reference evidence="9 10" key="1">
    <citation type="journal article" date="2004" name="Nature">
        <title>Genome sequence of the ultrasmall unicellular red alga Cyanidioschyzon merolae 10D.</title>
        <authorList>
            <person name="Matsuzaki M."/>
            <person name="Misumi O."/>
            <person name="Shin-i T."/>
            <person name="Maruyama S."/>
            <person name="Takahara M."/>
            <person name="Miyagishima S."/>
            <person name="Mori T."/>
            <person name="Nishida K."/>
            <person name="Yagisawa F."/>
            <person name="Nishida K."/>
            <person name="Yoshida Y."/>
            <person name="Nishimura Y."/>
            <person name="Nakao S."/>
            <person name="Kobayashi T."/>
            <person name="Momoyama Y."/>
            <person name="Higashiyama T."/>
            <person name="Minoda A."/>
            <person name="Sano M."/>
            <person name="Nomoto H."/>
            <person name="Oishi K."/>
            <person name="Hayashi H."/>
            <person name="Ohta F."/>
            <person name="Nishizaka S."/>
            <person name="Haga S."/>
            <person name="Miura S."/>
            <person name="Morishita T."/>
            <person name="Kabeya Y."/>
            <person name="Terasawa K."/>
            <person name="Suzuki Y."/>
            <person name="Ishii Y."/>
            <person name="Asakawa S."/>
            <person name="Takano H."/>
            <person name="Ohta N."/>
            <person name="Kuroiwa H."/>
            <person name="Tanaka K."/>
            <person name="Shimizu N."/>
            <person name="Sugano S."/>
            <person name="Sato N."/>
            <person name="Nozaki H."/>
            <person name="Ogasawara N."/>
            <person name="Kohara Y."/>
            <person name="Kuroiwa T."/>
        </authorList>
    </citation>
    <scope>NUCLEOTIDE SEQUENCE [LARGE SCALE GENOMIC DNA]</scope>
    <source>
        <strain evidence="9 10">10D</strain>
    </source>
</reference>
<gene>
    <name evidence="9" type="ORF">CYME_CMC075C</name>
</gene>
<organism evidence="9 10">
    <name type="scientific">Cyanidioschyzon merolae (strain NIES-3377 / 10D)</name>
    <name type="common">Unicellular red alga</name>
    <dbReference type="NCBI Taxonomy" id="280699"/>
    <lineage>
        <taxon>Eukaryota</taxon>
        <taxon>Rhodophyta</taxon>
        <taxon>Bangiophyceae</taxon>
        <taxon>Cyanidiales</taxon>
        <taxon>Cyanidiaceae</taxon>
        <taxon>Cyanidioschyzon</taxon>
    </lineage>
</organism>
<dbReference type="eggNOG" id="KOG1485">
    <property type="taxonomic scope" value="Eukaryota"/>
</dbReference>
<keyword evidence="5 7" id="KW-0472">Membrane</keyword>
<keyword evidence="10" id="KW-1185">Reference proteome</keyword>
<dbReference type="GeneID" id="16992464"/>
<dbReference type="STRING" id="280699.M1VER5"/>
<proteinExistence type="predicted"/>
<dbReference type="AlphaFoldDB" id="M1VER5"/>
<dbReference type="InterPro" id="IPR027469">
    <property type="entry name" value="Cation_efflux_TMD_sf"/>
</dbReference>
<dbReference type="Gramene" id="CMC075CT">
    <property type="protein sequence ID" value="CMC075CT"/>
    <property type="gene ID" value="CMC075C"/>
</dbReference>
<feature type="region of interest" description="Disordered" evidence="6">
    <location>
        <begin position="86"/>
        <end position="114"/>
    </location>
</feature>
<comment type="subcellular location">
    <subcellularLocation>
        <location evidence="1">Membrane</location>
        <topology evidence="1">Multi-pass membrane protein</topology>
    </subcellularLocation>
</comment>
<evidence type="ECO:0000256" key="3">
    <source>
        <dbReference type="ARBA" id="ARBA00022692"/>
    </source>
</evidence>
<dbReference type="SUPFAM" id="SSF160240">
    <property type="entry name" value="Cation efflux protein cytoplasmic domain-like"/>
    <property type="match status" value="1"/>
</dbReference>
<evidence type="ECO:0000313" key="10">
    <source>
        <dbReference type="Proteomes" id="UP000007014"/>
    </source>
</evidence>
<dbReference type="InterPro" id="IPR058533">
    <property type="entry name" value="Cation_efflux_TM"/>
</dbReference>
<dbReference type="GO" id="GO:0016020">
    <property type="term" value="C:membrane"/>
    <property type="evidence" value="ECO:0007669"/>
    <property type="project" value="UniProtKB-SubCell"/>
</dbReference>
<dbReference type="InterPro" id="IPR036837">
    <property type="entry name" value="Cation_efflux_CTD_sf"/>
</dbReference>
<reference evidence="9 10" key="2">
    <citation type="journal article" date="2007" name="BMC Biol.">
        <title>A 100%-complete sequence reveals unusually simple genomic features in the hot-spring red alga Cyanidioschyzon merolae.</title>
        <authorList>
            <person name="Nozaki H."/>
            <person name="Takano H."/>
            <person name="Misumi O."/>
            <person name="Terasawa K."/>
            <person name="Matsuzaki M."/>
            <person name="Maruyama S."/>
            <person name="Nishida K."/>
            <person name="Yagisawa F."/>
            <person name="Yoshida Y."/>
            <person name="Fujiwara T."/>
            <person name="Takio S."/>
            <person name="Tamura K."/>
            <person name="Chung S.J."/>
            <person name="Nakamura S."/>
            <person name="Kuroiwa H."/>
            <person name="Tanaka K."/>
            <person name="Sato N."/>
            <person name="Kuroiwa T."/>
        </authorList>
    </citation>
    <scope>NUCLEOTIDE SEQUENCE [LARGE SCALE GENOMIC DNA]</scope>
    <source>
        <strain evidence="9 10">10D</strain>
    </source>
</reference>
<evidence type="ECO:0000256" key="6">
    <source>
        <dbReference type="SAM" id="MobiDB-lite"/>
    </source>
</evidence>
<keyword evidence="4 7" id="KW-1133">Transmembrane helix</keyword>
<dbReference type="PANTHER" id="PTHR43840:SF13">
    <property type="entry name" value="CATION EFFLUX PROTEIN CYTOPLASMIC DOMAIN-CONTAINING PROTEIN"/>
    <property type="match status" value="1"/>
</dbReference>
<feature type="transmembrane region" description="Helical" evidence="7">
    <location>
        <begin position="194"/>
        <end position="214"/>
    </location>
</feature>
<feature type="transmembrane region" description="Helical" evidence="7">
    <location>
        <begin position="124"/>
        <end position="144"/>
    </location>
</feature>
<dbReference type="NCBIfam" id="TIGR01297">
    <property type="entry name" value="CDF"/>
    <property type="match status" value="1"/>
</dbReference>
<keyword evidence="2" id="KW-0813">Transport</keyword>
<dbReference type="SUPFAM" id="SSF161111">
    <property type="entry name" value="Cation efflux protein transmembrane domain-like"/>
    <property type="match status" value="1"/>
</dbReference>
<dbReference type="InterPro" id="IPR002524">
    <property type="entry name" value="Cation_efflux"/>
</dbReference>
<dbReference type="PANTHER" id="PTHR43840">
    <property type="entry name" value="MITOCHONDRIAL METAL TRANSPORTER 1-RELATED"/>
    <property type="match status" value="1"/>
</dbReference>
<dbReference type="Proteomes" id="UP000007014">
    <property type="component" value="Chromosome 3"/>
</dbReference>
<dbReference type="Gene3D" id="1.20.1510.10">
    <property type="entry name" value="Cation efflux protein transmembrane domain"/>
    <property type="match status" value="1"/>
</dbReference>
<evidence type="ECO:0000313" key="9">
    <source>
        <dbReference type="EMBL" id="BAM79013.1"/>
    </source>
</evidence>
<dbReference type="OMA" id="CWALRNQ"/>
<dbReference type="Gene3D" id="3.30.70.1350">
    <property type="entry name" value="Cation efflux protein, cytoplasmic domain"/>
    <property type="match status" value="1"/>
</dbReference>
<evidence type="ECO:0000256" key="7">
    <source>
        <dbReference type="SAM" id="Phobius"/>
    </source>
</evidence>
<evidence type="ECO:0000256" key="2">
    <source>
        <dbReference type="ARBA" id="ARBA00022448"/>
    </source>
</evidence>
<evidence type="ECO:0000256" key="1">
    <source>
        <dbReference type="ARBA" id="ARBA00004141"/>
    </source>
</evidence>
<feature type="transmembrane region" description="Helical" evidence="7">
    <location>
        <begin position="150"/>
        <end position="174"/>
    </location>
</feature>
<keyword evidence="3 7" id="KW-0812">Transmembrane</keyword>
<dbReference type="InterPro" id="IPR050291">
    <property type="entry name" value="CDF_Transporter"/>
</dbReference>
<dbReference type="Pfam" id="PF01545">
    <property type="entry name" value="Cation_efflux"/>
    <property type="match status" value="1"/>
</dbReference>
<evidence type="ECO:0000256" key="4">
    <source>
        <dbReference type="ARBA" id="ARBA00022989"/>
    </source>
</evidence>
<sequence length="420" mass="46875">MDVPSAVQGHQLALQWRRAFFRADATHLENAALRKFYERQNELLDQYVSLPTAPADASCWPAASTPNLSTEAPEEAKHLLTAEPTPSVSYTSCTSTEERPGTAVMPPNKSQHQGVDTEDYARRAILASNGANLLLLLGQAYAYVSMQSLALLANTVDAVLDFFSGVIIGLTWYVRHHRHDRTTRYRYPVGRTRLESVGVILMAVLMTALTLNVLTQSIESLVLYVSGSERSSTVHPFTRPVLIWIGVALLSKAALFLYCRVSVQDSVAALAMDHWNDCLSNMGALSAAALAQWWPPADPLGGMLISAFILRNWWRLTSRHLDQFLSRSASCRLHSVVTFAALWHDSRIRAIDRVCLYHVGPACFAEIDIVLDPQMPLVVSHDIGESLQARIECLPYVERCFVHLDFETAHRTEIEHQWPV</sequence>
<feature type="domain" description="Cation efflux protein transmembrane" evidence="8">
    <location>
        <begin position="127"/>
        <end position="318"/>
    </location>
</feature>
<dbReference type="GO" id="GO:0008324">
    <property type="term" value="F:monoatomic cation transmembrane transporter activity"/>
    <property type="evidence" value="ECO:0007669"/>
    <property type="project" value="InterPro"/>
</dbReference>
<dbReference type="RefSeq" id="XP_005535299.1">
    <property type="nucleotide sequence ID" value="XM_005535242.1"/>
</dbReference>
<evidence type="ECO:0000256" key="5">
    <source>
        <dbReference type="ARBA" id="ARBA00023136"/>
    </source>
</evidence>
<evidence type="ECO:0000259" key="8">
    <source>
        <dbReference type="Pfam" id="PF01545"/>
    </source>
</evidence>
<dbReference type="EMBL" id="AP006485">
    <property type="protein sequence ID" value="BAM79013.1"/>
    <property type="molecule type" value="Genomic_DNA"/>
</dbReference>
<dbReference type="KEGG" id="cme:CYME_CMC075C"/>